<comment type="caution">
    <text evidence="1">The sequence shown here is derived from an EMBL/GenBank/DDBJ whole genome shotgun (WGS) entry which is preliminary data.</text>
</comment>
<dbReference type="EMBL" id="JADBGQ010000009">
    <property type="protein sequence ID" value="KAG5377701.1"/>
    <property type="molecule type" value="Genomic_DNA"/>
</dbReference>
<keyword evidence="2" id="KW-1185">Reference proteome</keyword>
<accession>A0ABQ7KU83</accession>
<evidence type="ECO:0000313" key="1">
    <source>
        <dbReference type="EMBL" id="KAG5377701.1"/>
    </source>
</evidence>
<organism evidence="1 2">
    <name type="scientific">Brassica rapa subsp. trilocularis</name>
    <dbReference type="NCBI Taxonomy" id="1813537"/>
    <lineage>
        <taxon>Eukaryota</taxon>
        <taxon>Viridiplantae</taxon>
        <taxon>Streptophyta</taxon>
        <taxon>Embryophyta</taxon>
        <taxon>Tracheophyta</taxon>
        <taxon>Spermatophyta</taxon>
        <taxon>Magnoliopsida</taxon>
        <taxon>eudicotyledons</taxon>
        <taxon>Gunneridae</taxon>
        <taxon>Pentapetalae</taxon>
        <taxon>rosids</taxon>
        <taxon>malvids</taxon>
        <taxon>Brassicales</taxon>
        <taxon>Brassicaceae</taxon>
        <taxon>Brassiceae</taxon>
        <taxon>Brassica</taxon>
    </lineage>
</organism>
<protein>
    <submittedName>
        <fullName evidence="1">Uncharacterized protein</fullName>
    </submittedName>
</protein>
<evidence type="ECO:0000313" key="2">
    <source>
        <dbReference type="Proteomes" id="UP000823674"/>
    </source>
</evidence>
<sequence length="91" mass="10252">MSVSIFLRKIYIIKNVFTKNLAVKSCSNLDRTNYRLSQGNGHVSKSATDNQARSLRSDRARVRLDLYVATELEAKLGRYVATEHVYGSIAT</sequence>
<name>A0ABQ7KU83_BRACM</name>
<dbReference type="Proteomes" id="UP000823674">
    <property type="component" value="Chromosome A07"/>
</dbReference>
<gene>
    <name evidence="1" type="primary">A07g500520.1_BraROA</name>
    <name evidence="1" type="ORF">IGI04_025543</name>
</gene>
<proteinExistence type="predicted"/>
<reference evidence="1 2" key="1">
    <citation type="submission" date="2021-03" db="EMBL/GenBank/DDBJ databases">
        <authorList>
            <person name="King G.J."/>
            <person name="Bancroft I."/>
            <person name="Baten A."/>
            <person name="Bloomfield J."/>
            <person name="Borpatragohain P."/>
            <person name="He Z."/>
            <person name="Irish N."/>
            <person name="Irwin J."/>
            <person name="Liu K."/>
            <person name="Mauleon R.P."/>
            <person name="Moore J."/>
            <person name="Morris R."/>
            <person name="Ostergaard L."/>
            <person name="Wang B."/>
            <person name="Wells R."/>
        </authorList>
    </citation>
    <scope>NUCLEOTIDE SEQUENCE [LARGE SCALE GENOMIC DNA]</scope>
    <source>
        <strain evidence="1">R-o-18</strain>
        <tissue evidence="1">Leaf</tissue>
    </source>
</reference>